<name>A0AAE1C1V3_9PEZI</name>
<dbReference type="Gene3D" id="3.40.630.30">
    <property type="match status" value="1"/>
</dbReference>
<sequence>MDAVEQGTAAEAKGRTVVELSERICVREWRHTDAASGSHHGGNIKVWNNLRNRMPHPYTEANAAGWINFCHDTVNHRGSGTWSPETGSQGPKIPTGYAIAINGEAVGSIGLNFADEKDVYLHQAELGYWLGEEHWGQGVMSKAVPAFVHWAFKTFGILFRINGSTSENNVASAKLLKKAGFEYEGRRPNFITKNGVTTAELIWGVLRPEND</sequence>
<evidence type="ECO:0000313" key="3">
    <source>
        <dbReference type="Proteomes" id="UP001274830"/>
    </source>
</evidence>
<protein>
    <recommendedName>
        <fullName evidence="1">N-acetyltransferase domain-containing protein</fullName>
    </recommendedName>
</protein>
<reference evidence="2" key="1">
    <citation type="submission" date="2023-07" db="EMBL/GenBank/DDBJ databases">
        <title>Black Yeasts Isolated from many extreme environments.</title>
        <authorList>
            <person name="Coleine C."/>
            <person name="Stajich J.E."/>
            <person name="Selbmann L."/>
        </authorList>
    </citation>
    <scope>NUCLEOTIDE SEQUENCE</scope>
    <source>
        <strain evidence="2">CCFEE 5485</strain>
    </source>
</reference>
<accession>A0AAE1C1V3</accession>
<dbReference type="SUPFAM" id="SSF55729">
    <property type="entry name" value="Acyl-CoA N-acyltransferases (Nat)"/>
    <property type="match status" value="1"/>
</dbReference>
<proteinExistence type="predicted"/>
<dbReference type="Pfam" id="PF13302">
    <property type="entry name" value="Acetyltransf_3"/>
    <property type="match status" value="1"/>
</dbReference>
<evidence type="ECO:0000313" key="2">
    <source>
        <dbReference type="EMBL" id="KAK3675073.1"/>
    </source>
</evidence>
<dbReference type="PANTHER" id="PTHR43328">
    <property type="entry name" value="ACETYLTRANSFERASE-RELATED"/>
    <property type="match status" value="1"/>
</dbReference>
<keyword evidence="3" id="KW-1185">Reference proteome</keyword>
<dbReference type="InterPro" id="IPR000182">
    <property type="entry name" value="GNAT_dom"/>
</dbReference>
<evidence type="ECO:0000259" key="1">
    <source>
        <dbReference type="PROSITE" id="PS51186"/>
    </source>
</evidence>
<dbReference type="Proteomes" id="UP001274830">
    <property type="component" value="Unassembled WGS sequence"/>
</dbReference>
<dbReference type="PROSITE" id="PS51186">
    <property type="entry name" value="GNAT"/>
    <property type="match status" value="1"/>
</dbReference>
<feature type="domain" description="N-acetyltransferase" evidence="1">
    <location>
        <begin position="53"/>
        <end position="208"/>
    </location>
</feature>
<dbReference type="PANTHER" id="PTHR43328:SF1">
    <property type="entry name" value="N-ACETYLTRANSFERASE DOMAIN-CONTAINING PROTEIN"/>
    <property type="match status" value="1"/>
</dbReference>
<dbReference type="AlphaFoldDB" id="A0AAE1C1V3"/>
<dbReference type="GO" id="GO:0016747">
    <property type="term" value="F:acyltransferase activity, transferring groups other than amino-acyl groups"/>
    <property type="evidence" value="ECO:0007669"/>
    <property type="project" value="InterPro"/>
</dbReference>
<organism evidence="2 3">
    <name type="scientific">Recurvomyces mirabilis</name>
    <dbReference type="NCBI Taxonomy" id="574656"/>
    <lineage>
        <taxon>Eukaryota</taxon>
        <taxon>Fungi</taxon>
        <taxon>Dikarya</taxon>
        <taxon>Ascomycota</taxon>
        <taxon>Pezizomycotina</taxon>
        <taxon>Dothideomycetes</taxon>
        <taxon>Dothideomycetidae</taxon>
        <taxon>Mycosphaerellales</taxon>
        <taxon>Teratosphaeriaceae</taxon>
        <taxon>Recurvomyces</taxon>
    </lineage>
</organism>
<gene>
    <name evidence="2" type="ORF">LTR78_005007</name>
</gene>
<comment type="caution">
    <text evidence="2">The sequence shown here is derived from an EMBL/GenBank/DDBJ whole genome shotgun (WGS) entry which is preliminary data.</text>
</comment>
<dbReference type="EMBL" id="JAUTXT010000016">
    <property type="protein sequence ID" value="KAK3675073.1"/>
    <property type="molecule type" value="Genomic_DNA"/>
</dbReference>
<dbReference type="InterPro" id="IPR016181">
    <property type="entry name" value="Acyl_CoA_acyltransferase"/>
</dbReference>